<organism evidence="2 3">
    <name type="scientific">Kuenenia stuttgartiensis</name>
    <dbReference type="NCBI Taxonomy" id="174633"/>
    <lineage>
        <taxon>Bacteria</taxon>
        <taxon>Pseudomonadati</taxon>
        <taxon>Planctomycetota</taxon>
        <taxon>Candidatus Brocadiia</taxon>
        <taxon>Candidatus Brocadiales</taxon>
        <taxon>Candidatus Brocadiaceae</taxon>
        <taxon>Candidatus Kuenenia</taxon>
    </lineage>
</organism>
<reference evidence="3" key="1">
    <citation type="submission" date="2017-10" db="EMBL/GenBank/DDBJ databases">
        <authorList>
            <person name="Frank J."/>
        </authorList>
    </citation>
    <scope>NUCLEOTIDE SEQUENCE [LARGE SCALE GENOMIC DNA]</scope>
</reference>
<dbReference type="EMBL" id="LT934425">
    <property type="protein sequence ID" value="SOH04446.1"/>
    <property type="molecule type" value="Genomic_DNA"/>
</dbReference>
<dbReference type="KEGG" id="kst:KSMBR1_1948"/>
<dbReference type="SUPFAM" id="SSF53383">
    <property type="entry name" value="PLP-dependent transferases"/>
    <property type="match status" value="1"/>
</dbReference>
<keyword evidence="3" id="KW-1185">Reference proteome</keyword>
<proteinExistence type="predicted"/>
<dbReference type="OrthoDB" id="9810913at2"/>
<dbReference type="InterPro" id="IPR015421">
    <property type="entry name" value="PyrdxlP-dep_Trfase_major"/>
</dbReference>
<feature type="transmembrane region" description="Helical" evidence="1">
    <location>
        <begin position="61"/>
        <end position="79"/>
    </location>
</feature>
<protein>
    <submittedName>
        <fullName evidence="2">Uncharacterized protein</fullName>
    </submittedName>
</protein>
<dbReference type="InterPro" id="IPR000653">
    <property type="entry name" value="DegT/StrS_aminotransferase"/>
</dbReference>
<gene>
    <name evidence="2" type="primary">rfbE_2</name>
    <name evidence="2" type="ORF">KSMBR1_1948</name>
</gene>
<evidence type="ECO:0000313" key="3">
    <source>
        <dbReference type="Proteomes" id="UP000221734"/>
    </source>
</evidence>
<dbReference type="Gene3D" id="3.40.640.10">
    <property type="entry name" value="Type I PLP-dependent aspartate aminotransferase-like (Major domain)"/>
    <property type="match status" value="1"/>
</dbReference>
<accession>A0A2C9CFI1</accession>
<dbReference type="Proteomes" id="UP000221734">
    <property type="component" value="Chromosome Kuenenia_stuttgartiensis_MBR1"/>
</dbReference>
<dbReference type="AlphaFoldDB" id="A0A2C9CFI1"/>
<keyword evidence="1" id="KW-1133">Transmembrane helix</keyword>
<sequence>MIDHKLNKLYESTNRLIKTILVRAGAIPVLVDSGPITWNMDVGKLKIKLEDEIDRKGNKKIKVIMVVHIYGLPVILAGFRC</sequence>
<name>A0A2C9CFI1_KUEST</name>
<evidence type="ECO:0000313" key="2">
    <source>
        <dbReference type="EMBL" id="SOH04446.1"/>
    </source>
</evidence>
<dbReference type="InterPro" id="IPR015424">
    <property type="entry name" value="PyrdxlP-dep_Trfase"/>
</dbReference>
<evidence type="ECO:0000256" key="1">
    <source>
        <dbReference type="SAM" id="Phobius"/>
    </source>
</evidence>
<keyword evidence="1" id="KW-0812">Transmembrane</keyword>
<dbReference type="Pfam" id="PF01041">
    <property type="entry name" value="DegT_DnrJ_EryC1"/>
    <property type="match status" value="1"/>
</dbReference>
<keyword evidence="1" id="KW-0472">Membrane</keyword>